<gene>
    <name evidence="1" type="ORF">RWD45_00920</name>
</gene>
<organism evidence="1 2">
    <name type="scientific">Paracerasibacillus soli</name>
    <dbReference type="NCBI Taxonomy" id="480284"/>
    <lineage>
        <taxon>Bacteria</taxon>
        <taxon>Bacillati</taxon>
        <taxon>Bacillota</taxon>
        <taxon>Bacilli</taxon>
        <taxon>Bacillales</taxon>
        <taxon>Bacillaceae</taxon>
        <taxon>Paracerasibacillus</taxon>
    </lineage>
</organism>
<dbReference type="EMBL" id="JAWDIQ010000001">
    <property type="protein sequence ID" value="MDY0407459.1"/>
    <property type="molecule type" value="Genomic_DNA"/>
</dbReference>
<dbReference type="RefSeq" id="WP_320378275.1">
    <property type="nucleotide sequence ID" value="NZ_JAWDIQ010000001.1"/>
</dbReference>
<proteinExistence type="predicted"/>
<dbReference type="NCBIfam" id="TIGR01784">
    <property type="entry name" value="T_den_put_tspse"/>
    <property type="match status" value="1"/>
</dbReference>
<dbReference type="PANTHER" id="PTHR41317">
    <property type="entry name" value="PD-(D_E)XK NUCLEASE FAMILY TRANSPOSASE"/>
    <property type="match status" value="1"/>
</dbReference>
<reference evidence="1 2" key="1">
    <citation type="submission" date="2023-10" db="EMBL/GenBank/DDBJ databases">
        <title>Virgibacillus soli CC-YMP-6 genome.</title>
        <authorList>
            <person name="Miliotis G."/>
            <person name="Sengupta P."/>
            <person name="Hameed A."/>
            <person name="Chuvochina M."/>
            <person name="Mcdonagh F."/>
            <person name="Simpson A.C."/>
            <person name="Singh N.K."/>
            <person name="Rekha P.D."/>
            <person name="Raman K."/>
            <person name="Hugenholtz P."/>
            <person name="Venkateswaran K."/>
        </authorList>
    </citation>
    <scope>NUCLEOTIDE SEQUENCE [LARGE SCALE GENOMIC DNA]</scope>
    <source>
        <strain evidence="1 2">CC-YMP-6</strain>
    </source>
</reference>
<evidence type="ECO:0000313" key="2">
    <source>
        <dbReference type="Proteomes" id="UP001275315"/>
    </source>
</evidence>
<dbReference type="PANTHER" id="PTHR41317:SF1">
    <property type="entry name" value="PD-(D_E)XK NUCLEASE FAMILY TRANSPOSASE"/>
    <property type="match status" value="1"/>
</dbReference>
<sequence length="288" mass="34596">MAQVQLRYAYSFNPLNIMNEDFANYHKKTASRWQQEDMALNKLMDLKIDYAFKQLFGSEENKHIIIAFLNAFLQKADRSRIINIICLNTEASYEYTDEKLSTLNLLVETEQSEEISIEIQFPNKNNIVKHSLFYWSRLYAKSFRKSMNDNEILPVVSIHILNEHIFDQTERFHTIYHLYEDRDKFRLTNEVEVHFIEMPKLLRDWKREKLYPWNDVFVRWLLILGMVDGRKGVVHEDIYKTLREIAMHDKILYSALVRWRNLSVTEKGIRAYESRLKWILDEESSNQA</sequence>
<comment type="caution">
    <text evidence="1">The sequence shown here is derived from an EMBL/GenBank/DDBJ whole genome shotgun (WGS) entry which is preliminary data.</text>
</comment>
<dbReference type="InterPro" id="IPR010106">
    <property type="entry name" value="RpnA"/>
</dbReference>
<keyword evidence="2" id="KW-1185">Reference proteome</keyword>
<evidence type="ECO:0000313" key="1">
    <source>
        <dbReference type="EMBL" id="MDY0407459.1"/>
    </source>
</evidence>
<name>A0ABU5CNS3_9BACI</name>
<protein>
    <submittedName>
        <fullName evidence="1">Rpn family recombination-promoting nuclease/putative transposase</fullName>
    </submittedName>
</protein>
<dbReference type="Proteomes" id="UP001275315">
    <property type="component" value="Unassembled WGS sequence"/>
</dbReference>
<accession>A0ABU5CNS3</accession>
<dbReference type="Pfam" id="PF12784">
    <property type="entry name" value="PDDEXK_2"/>
    <property type="match status" value="1"/>
</dbReference>